<dbReference type="HOGENOM" id="CLU_029697_1_0_4"/>
<dbReference type="Pfam" id="PF03600">
    <property type="entry name" value="CitMHS"/>
    <property type="match status" value="1"/>
</dbReference>
<name>Q47I92_DECAR</name>
<feature type="transmembrane region" description="Helical" evidence="11">
    <location>
        <begin position="99"/>
        <end position="127"/>
    </location>
</feature>
<evidence type="ECO:0000256" key="7">
    <source>
        <dbReference type="ARBA" id="ARBA00023065"/>
    </source>
</evidence>
<gene>
    <name evidence="13" type="ordered locus">Daro_0683</name>
</gene>
<keyword evidence="3" id="KW-0050">Antiport</keyword>
<feature type="transmembrane region" description="Helical" evidence="11">
    <location>
        <begin position="247"/>
        <end position="267"/>
    </location>
</feature>
<dbReference type="AlphaFoldDB" id="Q47I92"/>
<evidence type="ECO:0000313" key="13">
    <source>
        <dbReference type="EMBL" id="AAZ45439.1"/>
    </source>
</evidence>
<dbReference type="GO" id="GO:0006814">
    <property type="term" value="P:sodium ion transport"/>
    <property type="evidence" value="ECO:0007669"/>
    <property type="project" value="UniProtKB-KW"/>
</dbReference>
<evidence type="ECO:0000256" key="11">
    <source>
        <dbReference type="SAM" id="Phobius"/>
    </source>
</evidence>
<dbReference type="OrthoDB" id="9772058at2"/>
<evidence type="ECO:0000256" key="6">
    <source>
        <dbReference type="ARBA" id="ARBA00023053"/>
    </source>
</evidence>
<keyword evidence="8 11" id="KW-0472">Membrane</keyword>
<evidence type="ECO:0000256" key="9">
    <source>
        <dbReference type="ARBA" id="ARBA00023201"/>
    </source>
</evidence>
<comment type="similarity">
    <text evidence="10">Belongs to the NhaD Na(+)/H(+) (TC 2.A.62) antiporter family.</text>
</comment>
<dbReference type="STRING" id="159087.Daro_0683"/>
<feature type="transmembrane region" description="Helical" evidence="11">
    <location>
        <begin position="178"/>
        <end position="200"/>
    </location>
</feature>
<organism evidence="13">
    <name type="scientific">Dechloromonas aromatica (strain RCB)</name>
    <dbReference type="NCBI Taxonomy" id="159087"/>
    <lineage>
        <taxon>Bacteria</taxon>
        <taxon>Pseudomonadati</taxon>
        <taxon>Pseudomonadota</taxon>
        <taxon>Betaproteobacteria</taxon>
        <taxon>Rhodocyclales</taxon>
        <taxon>Azonexaceae</taxon>
        <taxon>Dechloromonas</taxon>
    </lineage>
</organism>
<evidence type="ECO:0000256" key="3">
    <source>
        <dbReference type="ARBA" id="ARBA00022449"/>
    </source>
</evidence>
<evidence type="ECO:0000256" key="1">
    <source>
        <dbReference type="ARBA" id="ARBA00004141"/>
    </source>
</evidence>
<evidence type="ECO:0000256" key="8">
    <source>
        <dbReference type="ARBA" id="ARBA00023136"/>
    </source>
</evidence>
<dbReference type="InterPro" id="IPR004680">
    <property type="entry name" value="Cit_transptr-like_dom"/>
</dbReference>
<feature type="transmembrane region" description="Helical" evidence="11">
    <location>
        <begin position="58"/>
        <end position="79"/>
    </location>
</feature>
<evidence type="ECO:0000256" key="2">
    <source>
        <dbReference type="ARBA" id="ARBA00022448"/>
    </source>
</evidence>
<keyword evidence="7" id="KW-0406">Ion transport</keyword>
<reference evidence="13" key="1">
    <citation type="submission" date="2005-08" db="EMBL/GenBank/DDBJ databases">
        <title>Complete sequence of Dechloromonas aromatica RCB.</title>
        <authorList>
            <person name="Salinero K.K."/>
            <person name="Copeland A."/>
            <person name="Lucas S."/>
            <person name="Lapidus A."/>
            <person name="Barry K."/>
            <person name="Detter J.C."/>
            <person name="Glavina T."/>
            <person name="Hammon N."/>
            <person name="Israni S."/>
            <person name="Pitluck S."/>
            <person name="Di Bartolo G."/>
            <person name="Trong S."/>
            <person name="Schmutz J."/>
            <person name="Larimer F."/>
            <person name="Land M."/>
            <person name="Ivanova N."/>
            <person name="Richardson P."/>
        </authorList>
    </citation>
    <scope>NUCLEOTIDE SEQUENCE</scope>
    <source>
        <strain evidence="13">RCB</strain>
    </source>
</reference>
<dbReference type="GO" id="GO:0016020">
    <property type="term" value="C:membrane"/>
    <property type="evidence" value="ECO:0007669"/>
    <property type="project" value="UniProtKB-SubCell"/>
</dbReference>
<dbReference type="KEGG" id="dar:Daro_0683"/>
<feature type="transmembrane region" description="Helical" evidence="11">
    <location>
        <begin position="139"/>
        <end position="158"/>
    </location>
</feature>
<feature type="transmembrane region" description="Helical" evidence="11">
    <location>
        <begin position="221"/>
        <end position="241"/>
    </location>
</feature>
<sequence length="427" mass="46105">MLTVLAVVFVIAYAAIALEHPLKVNKAASALLGAGLLWTIYALSMGDAHIVGEQLDESLMGTAQIIFFLMGAMTIVEVIDAHNGFDVITARIKTTKLTTLLWLVGFVTFFLSAILDNLTTTIVMISLMRKLLDEHEDRLFFAGIIVIAANSGGAWSPIGDVTTTMLWIGGQITSIEIIKGVLLPSLVSLLVPLLITAYRLRGRDVVAPARVGDDHGMHTSVFERNLMFALGLGVLVAVPAFKTLTHLPPFMGILFGLGVLWLVGDLVHRDKEDATKQHLTLVHALSKIDMSSLVFFIGILLSVATLEHTHILTALAQWLDHSVGRQDVIVMIIGIASAIVDNVPLVAASMGMYSLADYPANHFLWEFLAYCAGTGGSILIIGSAAGVAAMGMEKIHFFWYVKKISALALFGYLAGAGVYLLQYPLLH</sequence>
<feature type="transmembrane region" description="Helical" evidence="11">
    <location>
        <begin position="288"/>
        <end position="308"/>
    </location>
</feature>
<dbReference type="NCBIfam" id="NF038006">
    <property type="entry name" value="NhaD_1"/>
    <property type="match status" value="1"/>
</dbReference>
<evidence type="ECO:0000256" key="5">
    <source>
        <dbReference type="ARBA" id="ARBA00022989"/>
    </source>
</evidence>
<keyword evidence="5 11" id="KW-1133">Transmembrane helix</keyword>
<keyword evidence="9" id="KW-0739">Sodium transport</keyword>
<feature type="transmembrane region" description="Helical" evidence="11">
    <location>
        <begin position="27"/>
        <end position="46"/>
    </location>
</feature>
<dbReference type="PANTHER" id="PTHR43269">
    <property type="entry name" value="SODIUM/PROTON ANTIPORTER 1-RELATED"/>
    <property type="match status" value="1"/>
</dbReference>
<dbReference type="EMBL" id="CP000089">
    <property type="protein sequence ID" value="AAZ45439.1"/>
    <property type="molecule type" value="Genomic_DNA"/>
</dbReference>
<keyword evidence="2" id="KW-0813">Transport</keyword>
<feature type="transmembrane region" description="Helical" evidence="11">
    <location>
        <begin position="367"/>
        <end position="392"/>
    </location>
</feature>
<dbReference type="PANTHER" id="PTHR43269:SF2">
    <property type="entry name" value="SODIUM_PROTON ANTIPORTER 1-RELATED"/>
    <property type="match status" value="1"/>
</dbReference>
<keyword evidence="4 11" id="KW-0812">Transmembrane</keyword>
<evidence type="ECO:0000256" key="4">
    <source>
        <dbReference type="ARBA" id="ARBA00022692"/>
    </source>
</evidence>
<dbReference type="eggNOG" id="COG1055">
    <property type="taxonomic scope" value="Bacteria"/>
</dbReference>
<feature type="domain" description="Citrate transporter-like" evidence="12">
    <location>
        <begin position="14"/>
        <end position="355"/>
    </location>
</feature>
<feature type="transmembrane region" description="Helical" evidence="11">
    <location>
        <begin position="328"/>
        <end position="355"/>
    </location>
</feature>
<protein>
    <submittedName>
        <fullName evidence="13">Sodium/proton antiporter, NhaD family</fullName>
    </submittedName>
</protein>
<dbReference type="GO" id="GO:0015297">
    <property type="term" value="F:antiporter activity"/>
    <property type="evidence" value="ECO:0007669"/>
    <property type="project" value="UniProtKB-KW"/>
</dbReference>
<evidence type="ECO:0000256" key="10">
    <source>
        <dbReference type="ARBA" id="ARBA00025753"/>
    </source>
</evidence>
<keyword evidence="6" id="KW-0915">Sodium</keyword>
<proteinExistence type="inferred from homology"/>
<dbReference type="InterPro" id="IPR045016">
    <property type="entry name" value="NhaD-like"/>
</dbReference>
<evidence type="ECO:0000259" key="12">
    <source>
        <dbReference type="Pfam" id="PF03600"/>
    </source>
</evidence>
<comment type="subcellular location">
    <subcellularLocation>
        <location evidence="1">Membrane</location>
        <topology evidence="1">Multi-pass membrane protein</topology>
    </subcellularLocation>
</comment>
<accession>Q47I92</accession>
<feature type="transmembrane region" description="Helical" evidence="11">
    <location>
        <begin position="404"/>
        <end position="426"/>
    </location>
</feature>